<dbReference type="Gene3D" id="3.10.610.10">
    <property type="entry name" value="GSPII I/J protein-like"/>
    <property type="match status" value="1"/>
</dbReference>
<dbReference type="AlphaFoldDB" id="A0A1B4XGD7"/>
<evidence type="ECO:0000256" key="8">
    <source>
        <dbReference type="ARBA" id="ARBA00022989"/>
    </source>
</evidence>
<keyword evidence="6" id="KW-0997">Cell inner membrane</keyword>
<name>A0A1B4XGD7_9GAMM</name>
<dbReference type="GO" id="GO:0015628">
    <property type="term" value="P:protein secretion by the type II secretion system"/>
    <property type="evidence" value="ECO:0007669"/>
    <property type="project" value="InterPro"/>
</dbReference>
<keyword evidence="5" id="KW-0488">Methylation</keyword>
<dbReference type="GO" id="GO:0005886">
    <property type="term" value="C:plasma membrane"/>
    <property type="evidence" value="ECO:0007669"/>
    <property type="project" value="UniProtKB-SubCell"/>
</dbReference>
<dbReference type="NCBIfam" id="TIGR01711">
    <property type="entry name" value="gspJ"/>
    <property type="match status" value="1"/>
</dbReference>
<comment type="similarity">
    <text evidence="2">Belongs to the GSP J family.</text>
</comment>
<dbReference type="InterPro" id="IPR051621">
    <property type="entry name" value="T2SS_protein_J"/>
</dbReference>
<keyword evidence="7 10" id="KW-0812">Transmembrane</keyword>
<evidence type="ECO:0000256" key="1">
    <source>
        <dbReference type="ARBA" id="ARBA00004377"/>
    </source>
</evidence>
<dbReference type="Pfam" id="PF07963">
    <property type="entry name" value="N_methyl"/>
    <property type="match status" value="1"/>
</dbReference>
<evidence type="ECO:0000256" key="2">
    <source>
        <dbReference type="ARBA" id="ARBA00011084"/>
    </source>
</evidence>
<evidence type="ECO:0000256" key="3">
    <source>
        <dbReference type="ARBA" id="ARBA00021539"/>
    </source>
</evidence>
<evidence type="ECO:0000256" key="7">
    <source>
        <dbReference type="ARBA" id="ARBA00022692"/>
    </source>
</evidence>
<evidence type="ECO:0000256" key="10">
    <source>
        <dbReference type="SAM" id="Phobius"/>
    </source>
</evidence>
<dbReference type="Gene3D" id="2.10.70.20">
    <property type="entry name" value="gspk-gspi-gspj complex like domains"/>
    <property type="match status" value="1"/>
</dbReference>
<dbReference type="FunCoup" id="A0A1B4XGD7">
    <property type="interactions" value="69"/>
</dbReference>
<proteinExistence type="inferred from homology"/>
<dbReference type="InterPro" id="IPR010055">
    <property type="entry name" value="T2SS_protein-GspJ"/>
</dbReference>
<evidence type="ECO:0000256" key="4">
    <source>
        <dbReference type="ARBA" id="ARBA00022475"/>
    </source>
</evidence>
<dbReference type="PROSITE" id="PS00409">
    <property type="entry name" value="PROKAR_NTER_METHYL"/>
    <property type="match status" value="1"/>
</dbReference>
<keyword evidence="8 10" id="KW-1133">Transmembrane helix</keyword>
<evidence type="ECO:0000313" key="11">
    <source>
        <dbReference type="EMBL" id="BAV33865.1"/>
    </source>
</evidence>
<dbReference type="InterPro" id="IPR012902">
    <property type="entry name" value="N_methyl_site"/>
</dbReference>
<dbReference type="PANTHER" id="PTHR39583:SF2">
    <property type="entry name" value="TYPE II SECRETION SYSTEM PROTEIN J"/>
    <property type="match status" value="1"/>
</dbReference>
<dbReference type="SUPFAM" id="SSF54523">
    <property type="entry name" value="Pili subunits"/>
    <property type="match status" value="1"/>
</dbReference>
<gene>
    <name evidence="11" type="ORF">SCL_1560</name>
</gene>
<reference evidence="11 12" key="1">
    <citation type="submission" date="2015-05" db="EMBL/GenBank/DDBJ databases">
        <title>Complete genome sequence of a sulfur-oxidizing gammaproteobacterium strain HA5.</title>
        <authorList>
            <person name="Miura A."/>
            <person name="Kojima H."/>
            <person name="Fukui M."/>
        </authorList>
    </citation>
    <scope>NUCLEOTIDE SEQUENCE [LARGE SCALE GENOMIC DNA]</scope>
    <source>
        <strain evidence="11 12">HA5</strain>
    </source>
</reference>
<dbReference type="PANTHER" id="PTHR39583">
    <property type="entry name" value="TYPE II SECRETION SYSTEM PROTEIN J-RELATED"/>
    <property type="match status" value="1"/>
</dbReference>
<dbReference type="NCBIfam" id="TIGR02532">
    <property type="entry name" value="IV_pilin_GFxxxE"/>
    <property type="match status" value="1"/>
</dbReference>
<keyword evidence="12" id="KW-1185">Reference proteome</keyword>
<dbReference type="InterPro" id="IPR045584">
    <property type="entry name" value="Pilin-like"/>
</dbReference>
<protein>
    <recommendedName>
        <fullName evidence="3">Type II secretion system protein J</fullName>
    </recommendedName>
</protein>
<dbReference type="InParanoid" id="A0A1B4XGD7"/>
<sequence>MKQHRGFTLLELLVAIGIFAMISAIAYGSLTRLMADRERLQVEQRFWSRLSLTFARMEEDLSQARERSVRDVIGFTQPAFRGQPTDTRALSPPSMEFTRGGVLTFSDGVRSDLQRVAYRLDDGTLKRLTWPVLDLGPQTTPAEAPLLSDVEEFRVRFYAPAGAWVDVWPAQSITDPLPRGVEVKITLKGRGEFTRLFLING</sequence>
<evidence type="ECO:0000256" key="5">
    <source>
        <dbReference type="ARBA" id="ARBA00022481"/>
    </source>
</evidence>
<feature type="transmembrane region" description="Helical" evidence="10">
    <location>
        <begin position="12"/>
        <end position="30"/>
    </location>
</feature>
<dbReference type="RefSeq" id="WP_096360671.1">
    <property type="nucleotide sequence ID" value="NZ_AP014879.1"/>
</dbReference>
<dbReference type="EMBL" id="AP014879">
    <property type="protein sequence ID" value="BAV33865.1"/>
    <property type="molecule type" value="Genomic_DNA"/>
</dbReference>
<evidence type="ECO:0000256" key="9">
    <source>
        <dbReference type="ARBA" id="ARBA00023136"/>
    </source>
</evidence>
<dbReference type="GO" id="GO:0015627">
    <property type="term" value="C:type II protein secretion system complex"/>
    <property type="evidence" value="ECO:0007669"/>
    <property type="project" value="InterPro"/>
</dbReference>
<dbReference type="Proteomes" id="UP000243180">
    <property type="component" value="Chromosome"/>
</dbReference>
<keyword evidence="9 10" id="KW-0472">Membrane</keyword>
<evidence type="ECO:0000313" key="12">
    <source>
        <dbReference type="Proteomes" id="UP000243180"/>
    </source>
</evidence>
<organism evidence="11 12">
    <name type="scientific">Sulfuricaulis limicola</name>
    <dbReference type="NCBI Taxonomy" id="1620215"/>
    <lineage>
        <taxon>Bacteria</taxon>
        <taxon>Pseudomonadati</taxon>
        <taxon>Pseudomonadota</taxon>
        <taxon>Gammaproteobacteria</taxon>
        <taxon>Acidiferrobacterales</taxon>
        <taxon>Acidiferrobacteraceae</taxon>
        <taxon>Sulfuricaulis</taxon>
    </lineage>
</organism>
<dbReference type="Pfam" id="PF11612">
    <property type="entry name" value="T2SSJ"/>
    <property type="match status" value="1"/>
</dbReference>
<keyword evidence="4" id="KW-1003">Cell membrane</keyword>
<dbReference type="KEGG" id="slim:SCL_1560"/>
<evidence type="ECO:0000256" key="6">
    <source>
        <dbReference type="ARBA" id="ARBA00022519"/>
    </source>
</evidence>
<accession>A0A1B4XGD7</accession>
<comment type="subcellular location">
    <subcellularLocation>
        <location evidence="1">Cell inner membrane</location>
        <topology evidence="1">Single-pass membrane protein</topology>
    </subcellularLocation>
</comment>